<evidence type="ECO:0000256" key="1">
    <source>
        <dbReference type="ARBA" id="ARBA00005046"/>
    </source>
</evidence>
<comment type="pathway">
    <text evidence="1 3">Cofactor biosynthesis; molybdopterin biosynthesis.</text>
</comment>
<feature type="binding site" evidence="3">
    <location>
        <begin position="101"/>
        <end position="102"/>
    </location>
    <ligand>
        <name>substrate</name>
    </ligand>
</feature>
<dbReference type="AlphaFoldDB" id="A0A3S4UHR8"/>
<reference evidence="5 6" key="1">
    <citation type="submission" date="2018-12" db="EMBL/GenBank/DDBJ databases">
        <title>The complete genome of the methanogenic archaea of the candidate phylum Verstraetearchaeota, obtained from the metagenome of underground thermal water.</title>
        <authorList>
            <person name="Kadnikov V.V."/>
            <person name="Mardanov A.V."/>
            <person name="Beletsky A.V."/>
            <person name="Karnachuk O.V."/>
            <person name="Ravin N.V."/>
        </authorList>
    </citation>
    <scope>NUCLEOTIDE SEQUENCE [LARGE SCALE GENOMIC DNA]</scope>
    <source>
        <strain evidence="5">Ch88</strain>
    </source>
</reference>
<proteinExistence type="inferred from homology"/>
<feature type="domain" description="Molybdopterin cofactor biosynthesis C (MoaC)" evidence="4">
    <location>
        <begin position="5"/>
        <end position="145"/>
    </location>
</feature>
<evidence type="ECO:0000313" key="5">
    <source>
        <dbReference type="EMBL" id="RWX74048.1"/>
    </source>
</evidence>
<organism evidence="5 6">
    <name type="scientific">Methanosuratincola subterraneus</name>
    <dbReference type="NCBI Taxonomy" id="2593994"/>
    <lineage>
        <taxon>Archaea</taxon>
        <taxon>Thermoproteota</taxon>
        <taxon>Methanosuratincolia</taxon>
        <taxon>Candidatus Methanomethylicales</taxon>
        <taxon>Candidatus Methanomethylicaceae</taxon>
        <taxon>Candidatus Methanosuratincola (ex Vanwonterghem et al. 2016)</taxon>
    </lineage>
</organism>
<dbReference type="HAMAP" id="MF_01224_A">
    <property type="entry name" value="MoaC_A"/>
    <property type="match status" value="1"/>
</dbReference>
<comment type="catalytic activity">
    <reaction evidence="3">
        <text>(8S)-3',8-cyclo-7,8-dihydroguanosine 5'-triphosphate = cyclic pyranopterin phosphate + diphosphate</text>
        <dbReference type="Rhea" id="RHEA:49580"/>
        <dbReference type="ChEBI" id="CHEBI:33019"/>
        <dbReference type="ChEBI" id="CHEBI:59648"/>
        <dbReference type="ChEBI" id="CHEBI:131766"/>
        <dbReference type="EC" id="4.6.1.17"/>
    </reaction>
</comment>
<gene>
    <name evidence="3" type="primary">moaC</name>
    <name evidence="5" type="ORF">Metus_0073</name>
</gene>
<evidence type="ECO:0000259" key="4">
    <source>
        <dbReference type="Pfam" id="PF01967"/>
    </source>
</evidence>
<feature type="active site" evidence="3">
    <location>
        <position position="116"/>
    </location>
</feature>
<dbReference type="EC" id="4.6.1.17" evidence="3"/>
<protein>
    <recommendedName>
        <fullName evidence="3">Probable cyclic pyranopterin monophosphate synthase</fullName>
        <ecNumber evidence="3">4.6.1.17</ecNumber>
    </recommendedName>
    <alternativeName>
        <fullName evidence="3">Molybdenum cofactor biosynthesis protein C</fullName>
    </alternativeName>
</protein>
<evidence type="ECO:0000256" key="3">
    <source>
        <dbReference type="HAMAP-Rule" id="MF_01224"/>
    </source>
</evidence>
<dbReference type="InterPro" id="IPR050105">
    <property type="entry name" value="MoCo_biosynth_MoaA/MoaC"/>
</dbReference>
<comment type="subunit">
    <text evidence="3">Homohexamer; trimer of dimers.</text>
</comment>
<dbReference type="InterPro" id="IPR023047">
    <property type="entry name" value="Mo_CF_biosynth-C_arc"/>
</dbReference>
<dbReference type="InterPro" id="IPR036522">
    <property type="entry name" value="MoaC_sf"/>
</dbReference>
<dbReference type="Gene3D" id="3.30.70.640">
    <property type="entry name" value="Molybdopterin cofactor biosynthesis C (MoaC) domain"/>
    <property type="match status" value="1"/>
</dbReference>
<dbReference type="EMBL" id="RXGA01000001">
    <property type="protein sequence ID" value="RWX74048.1"/>
    <property type="molecule type" value="Genomic_DNA"/>
</dbReference>
<comment type="caution">
    <text evidence="5">The sequence shown here is derived from an EMBL/GenBank/DDBJ whole genome shotgun (WGS) entry which is preliminary data.</text>
</comment>
<sequence>MSVKMVDVGEKPPVLRVAVAGGSIRLKPKTIDMIKSNSIEKGDVLAVARVAAIQAVKRTSESIPLCHPIPVDHVSVDFAIGSDRIECTVRVRAVAKTGVEMEALCGVSAALLTIWDMTKKYEKDERGQYPETFISEIRVLSKYKGEQSDAHC</sequence>
<dbReference type="SUPFAM" id="SSF55040">
    <property type="entry name" value="Molybdenum cofactor biosynthesis protein C, MoaC"/>
    <property type="match status" value="1"/>
</dbReference>
<dbReference type="GO" id="GO:0061799">
    <property type="term" value="F:cyclic pyranopterin monophosphate synthase activity"/>
    <property type="evidence" value="ECO:0007669"/>
    <property type="project" value="UniProtKB-UniRule"/>
</dbReference>
<comment type="function">
    <text evidence="3">Catalyzes the conversion of (8S)-3',8-cyclo-7,8-dihydroguanosine 5'-triphosphate to cyclic pyranopterin monophosphate (cPMP).</text>
</comment>
<dbReference type="PANTHER" id="PTHR22960">
    <property type="entry name" value="MOLYBDOPTERIN COFACTOR SYNTHESIS PROTEIN A"/>
    <property type="match status" value="1"/>
</dbReference>
<keyword evidence="3" id="KW-0456">Lyase</keyword>
<dbReference type="CDD" id="cd01419">
    <property type="entry name" value="MoaC_A"/>
    <property type="match status" value="1"/>
</dbReference>
<dbReference type="Pfam" id="PF01967">
    <property type="entry name" value="MoaC"/>
    <property type="match status" value="1"/>
</dbReference>
<dbReference type="GO" id="GO:0006777">
    <property type="term" value="P:Mo-molybdopterin cofactor biosynthetic process"/>
    <property type="evidence" value="ECO:0007669"/>
    <property type="project" value="UniProtKB-UniRule"/>
</dbReference>
<comment type="similarity">
    <text evidence="3">Belongs to the MoaC family.</text>
</comment>
<keyword evidence="2 3" id="KW-0501">Molybdenum cofactor biosynthesis</keyword>
<evidence type="ECO:0000256" key="2">
    <source>
        <dbReference type="ARBA" id="ARBA00023150"/>
    </source>
</evidence>
<dbReference type="InterPro" id="IPR023045">
    <property type="entry name" value="MoaC"/>
</dbReference>
<feature type="binding site" evidence="3">
    <location>
        <begin position="65"/>
        <end position="67"/>
    </location>
    <ligand>
        <name>substrate</name>
    </ligand>
</feature>
<dbReference type="Proteomes" id="UP000288215">
    <property type="component" value="Unassembled WGS sequence"/>
</dbReference>
<dbReference type="NCBIfam" id="TIGR00581">
    <property type="entry name" value="moaC"/>
    <property type="match status" value="1"/>
</dbReference>
<evidence type="ECO:0000313" key="6">
    <source>
        <dbReference type="Proteomes" id="UP000288215"/>
    </source>
</evidence>
<name>A0A3S4UHR8_METS7</name>
<dbReference type="UniPathway" id="UPA00344"/>
<dbReference type="InterPro" id="IPR002820">
    <property type="entry name" value="Mopterin_CF_biosynth-C_dom"/>
</dbReference>
<dbReference type="NCBIfam" id="NF008999">
    <property type="entry name" value="PRK12343.1"/>
    <property type="match status" value="1"/>
</dbReference>
<accession>A0A3S4UHR8</accession>